<keyword evidence="6" id="KW-0328">Glycosyltransferase</keyword>
<dbReference type="NCBIfam" id="TIGR03132">
    <property type="entry name" value="malonate_mdcB"/>
    <property type="match status" value="1"/>
</dbReference>
<comment type="similarity">
    <text evidence="5">Belongs to the CitG/MdcB family.</text>
</comment>
<evidence type="ECO:0000256" key="2">
    <source>
        <dbReference type="ARBA" id="ARBA00022679"/>
    </source>
</evidence>
<dbReference type="GO" id="GO:0005524">
    <property type="term" value="F:ATP binding"/>
    <property type="evidence" value="ECO:0007669"/>
    <property type="project" value="UniProtKB-KW"/>
</dbReference>
<reference evidence="7" key="1">
    <citation type="journal article" date="2020" name="Phytopathology">
        <title>Genomic acquisitions in emerging populations of Xanthomonas vasicola pv. vasculorum infecting corn in the U.S. and Argentina.</title>
        <authorList>
            <person name="Perez-Quintero A.L."/>
        </authorList>
    </citation>
    <scope>NUCLEOTIDE SEQUENCE [LARGE SCALE GENOMIC DNA]</scope>
    <source>
        <strain evidence="7">Xvh-L</strain>
    </source>
</reference>
<dbReference type="GO" id="GO:0046917">
    <property type="term" value="F:triphosphoribosyl-dephospho-CoA synthase activity"/>
    <property type="evidence" value="ECO:0007669"/>
    <property type="project" value="UniProtKB-UniRule"/>
</dbReference>
<dbReference type="HAMAP" id="MF_01883">
    <property type="entry name" value="MdcB"/>
    <property type="match status" value="1"/>
</dbReference>
<dbReference type="InterPro" id="IPR002736">
    <property type="entry name" value="CitG"/>
</dbReference>
<sequence length="289" mass="30940">MSAQLQAMCVADTPMPSREAAYRLGRLAVSALHAELACAPKPGLVTPFDSGSHTDMDASTFVRSLFALRGYFVALAQAGIDHASFERLRQLGIEAEAAMLRATCGTNTHRGAIFSLGLLTAQAARLRVAHGRRPTAEEICDGVRMWRDALQAAPVNPQSNGQRVRAQYRISGVREQAAAGYPLLREIALPALRSALDGGATREAALAQTLMQLIAAVDDLNLLHRGGPDGLAFAKAQAAAFLADGGIAQPQWRVRLHAIGRQFVARRLSPGGSADLLACAWFLHRQEMV</sequence>
<keyword evidence="4 5" id="KW-0067">ATP-binding</keyword>
<gene>
    <name evidence="5 6" type="primary">mdcB</name>
    <name evidence="6" type="ORF">FQK01_10015</name>
</gene>
<organism evidence="6 7">
    <name type="scientific">Xanthomonas vasicola</name>
    <dbReference type="NCBI Taxonomy" id="56459"/>
    <lineage>
        <taxon>Bacteria</taxon>
        <taxon>Pseudomonadati</taxon>
        <taxon>Pseudomonadota</taxon>
        <taxon>Gammaproteobacteria</taxon>
        <taxon>Lysobacterales</taxon>
        <taxon>Lysobacteraceae</taxon>
        <taxon>Xanthomonas</taxon>
    </lineage>
</organism>
<dbReference type="RefSeq" id="WP_039434182.1">
    <property type="nucleotide sequence ID" value="NZ_JAUPCI020000010.1"/>
</dbReference>
<dbReference type="Gene3D" id="1.10.4200.10">
    <property type="entry name" value="Triphosphoribosyl-dephospho-CoA protein"/>
    <property type="match status" value="1"/>
</dbReference>
<dbReference type="Proteomes" id="UP000320455">
    <property type="component" value="Unassembled WGS sequence"/>
</dbReference>
<comment type="function">
    <text evidence="5">Involved in the formation of 2-(5''-phosphoribosyl)-3'-dephosphocoenzyme-A, the prosthetic group of the acyl-carrier protein of the malonate decarboxylase.</text>
</comment>
<evidence type="ECO:0000256" key="1">
    <source>
        <dbReference type="ARBA" id="ARBA00001210"/>
    </source>
</evidence>
<comment type="caution">
    <text evidence="6">The sequence shown here is derived from an EMBL/GenBank/DDBJ whole genome shotgun (WGS) entry which is preliminary data.</text>
</comment>
<dbReference type="Pfam" id="PF01874">
    <property type="entry name" value="CitG"/>
    <property type="match status" value="1"/>
</dbReference>
<accession>A0ABD7SCQ1</accession>
<proteinExistence type="inferred from homology"/>
<protein>
    <recommendedName>
        <fullName evidence="5">Probable 2-(5''-triphosphoribosyl)-3'-dephosphocoenzyme-A synthase</fullName>
        <shortName evidence="5">2-(5''-triphosphoribosyl)-3'-dephospho-CoA synthase</shortName>
        <ecNumber evidence="5">2.4.2.52</ecNumber>
    </recommendedName>
</protein>
<evidence type="ECO:0000256" key="3">
    <source>
        <dbReference type="ARBA" id="ARBA00022741"/>
    </source>
</evidence>
<evidence type="ECO:0000256" key="5">
    <source>
        <dbReference type="HAMAP-Rule" id="MF_01883"/>
    </source>
</evidence>
<comment type="catalytic activity">
    <reaction evidence="1 5">
        <text>3'-dephospho-CoA + ATP = 2'-(5''-triphospho-alpha-D-ribosyl)-3'-dephospho-CoA + adenine</text>
        <dbReference type="Rhea" id="RHEA:15117"/>
        <dbReference type="ChEBI" id="CHEBI:16708"/>
        <dbReference type="ChEBI" id="CHEBI:30616"/>
        <dbReference type="ChEBI" id="CHEBI:57328"/>
        <dbReference type="ChEBI" id="CHEBI:61378"/>
        <dbReference type="EC" id="2.4.2.52"/>
    </reaction>
</comment>
<dbReference type="GO" id="GO:0016757">
    <property type="term" value="F:glycosyltransferase activity"/>
    <property type="evidence" value="ECO:0007669"/>
    <property type="project" value="UniProtKB-KW"/>
</dbReference>
<dbReference type="EMBL" id="VOCK01000013">
    <property type="protein sequence ID" value="TWQ53374.1"/>
    <property type="molecule type" value="Genomic_DNA"/>
</dbReference>
<dbReference type="InterPro" id="IPR017555">
    <property type="entry name" value="TriPribosyl-deP-CoA_syn"/>
</dbReference>
<keyword evidence="7" id="KW-1185">Reference proteome</keyword>
<evidence type="ECO:0000256" key="4">
    <source>
        <dbReference type="ARBA" id="ARBA00022840"/>
    </source>
</evidence>
<dbReference type="EC" id="2.4.2.52" evidence="5"/>
<keyword evidence="2 5" id="KW-0808">Transferase</keyword>
<evidence type="ECO:0000313" key="6">
    <source>
        <dbReference type="EMBL" id="TWQ53374.1"/>
    </source>
</evidence>
<dbReference type="PANTHER" id="PTHR30201:SF2">
    <property type="entry name" value="2-(5''-TRIPHOSPHORIBOSYL)-3'-DEPHOSPHOCOENZYME-A SYNTHASE"/>
    <property type="match status" value="1"/>
</dbReference>
<name>A0ABD7SCQ1_XANVA</name>
<dbReference type="PANTHER" id="PTHR30201">
    <property type="entry name" value="TRIPHOSPHORIBOSYL-DEPHOSPHO-COA SYNTHASE"/>
    <property type="match status" value="1"/>
</dbReference>
<dbReference type="AlphaFoldDB" id="A0ABD7SCQ1"/>
<evidence type="ECO:0000313" key="7">
    <source>
        <dbReference type="Proteomes" id="UP000320455"/>
    </source>
</evidence>
<keyword evidence="3 5" id="KW-0547">Nucleotide-binding</keyword>